<feature type="region of interest" description="Disordered" evidence="1">
    <location>
        <begin position="1"/>
        <end position="29"/>
    </location>
</feature>
<reference evidence="4 5" key="1">
    <citation type="submission" date="2017-04" db="EMBL/GenBank/DDBJ databases">
        <title>Comparative genome analysis of Subtercola boreus.</title>
        <authorList>
            <person name="Cho Y.-J."/>
            <person name="Cho A."/>
            <person name="Kim O.-S."/>
            <person name="Lee J.-I."/>
        </authorList>
    </citation>
    <scope>NUCLEOTIDE SEQUENCE [LARGE SCALE GENOMIC DNA]</scope>
    <source>
        <strain evidence="4 5">P28004</strain>
    </source>
</reference>
<feature type="transmembrane region" description="Helical" evidence="2">
    <location>
        <begin position="37"/>
        <end position="62"/>
    </location>
</feature>
<comment type="caution">
    <text evidence="4">The sequence shown here is derived from an EMBL/GenBank/DDBJ whole genome shotgun (WGS) entry which is preliminary data.</text>
</comment>
<dbReference type="RefSeq" id="WP_116418274.1">
    <property type="nucleotide sequence ID" value="NZ_NBXC01000014.1"/>
</dbReference>
<organism evidence="4 5">
    <name type="scientific">Subtercola boreus</name>
    <dbReference type="NCBI Taxonomy" id="120213"/>
    <lineage>
        <taxon>Bacteria</taxon>
        <taxon>Bacillati</taxon>
        <taxon>Actinomycetota</taxon>
        <taxon>Actinomycetes</taxon>
        <taxon>Micrococcales</taxon>
        <taxon>Microbacteriaceae</taxon>
        <taxon>Subtercola</taxon>
    </lineage>
</organism>
<protein>
    <recommendedName>
        <fullName evidence="3">DUF6234 domain-containing protein</fullName>
    </recommendedName>
</protein>
<feature type="compositionally biased region" description="Low complexity" evidence="1">
    <location>
        <begin position="1"/>
        <end position="15"/>
    </location>
</feature>
<evidence type="ECO:0000256" key="1">
    <source>
        <dbReference type="SAM" id="MobiDB-lite"/>
    </source>
</evidence>
<dbReference type="AlphaFoldDB" id="A0A3E0WDJ2"/>
<dbReference type="EMBL" id="NBXE01000019">
    <property type="protein sequence ID" value="RFA27513.1"/>
    <property type="molecule type" value="Genomic_DNA"/>
</dbReference>
<keyword evidence="2" id="KW-0812">Transmembrane</keyword>
<evidence type="ECO:0000313" key="5">
    <source>
        <dbReference type="Proteomes" id="UP000257080"/>
    </source>
</evidence>
<feature type="domain" description="DUF6234" evidence="3">
    <location>
        <begin position="35"/>
        <end position="155"/>
    </location>
</feature>
<feature type="region of interest" description="Disordered" evidence="1">
    <location>
        <begin position="134"/>
        <end position="156"/>
    </location>
</feature>
<dbReference type="Proteomes" id="UP000257080">
    <property type="component" value="Unassembled WGS sequence"/>
</dbReference>
<sequence length="156" mass="15705">MTGNAAGAVDAADAAGGSGSPPPRAGSGRRDVLKSGVVLLLVTAALFGLAEVWFAFGAYFTLGGSTPDPPLGELVRIDVCAAVSVGAATLSVVLSLIIRGRWGLLFAVLGGIGMIVAILLALVITSPQVDWRPGPEPAPDLPSNYQPCYSGSGKCN</sequence>
<gene>
    <name evidence="4" type="ORF">B7R25_07220</name>
</gene>
<keyword evidence="2" id="KW-0472">Membrane</keyword>
<keyword evidence="2" id="KW-1133">Transmembrane helix</keyword>
<dbReference type="Pfam" id="PF19747">
    <property type="entry name" value="DUF6234"/>
    <property type="match status" value="1"/>
</dbReference>
<dbReference type="InterPro" id="IPR046201">
    <property type="entry name" value="DUF6234"/>
</dbReference>
<evidence type="ECO:0000259" key="3">
    <source>
        <dbReference type="Pfam" id="PF19747"/>
    </source>
</evidence>
<evidence type="ECO:0000313" key="4">
    <source>
        <dbReference type="EMBL" id="RFA27513.1"/>
    </source>
</evidence>
<feature type="transmembrane region" description="Helical" evidence="2">
    <location>
        <begin position="104"/>
        <end position="124"/>
    </location>
</feature>
<feature type="compositionally biased region" description="Polar residues" evidence="1">
    <location>
        <begin position="143"/>
        <end position="156"/>
    </location>
</feature>
<name>A0A3E0WDJ2_9MICO</name>
<accession>A0A3E0WDJ2</accession>
<proteinExistence type="predicted"/>
<feature type="transmembrane region" description="Helical" evidence="2">
    <location>
        <begin position="74"/>
        <end position="97"/>
    </location>
</feature>
<evidence type="ECO:0000256" key="2">
    <source>
        <dbReference type="SAM" id="Phobius"/>
    </source>
</evidence>